<keyword evidence="5" id="KW-0496">Mitochondrion</keyword>
<evidence type="ECO:0000256" key="1">
    <source>
        <dbReference type="ARBA" id="ARBA00004273"/>
    </source>
</evidence>
<feature type="compositionally biased region" description="Low complexity" evidence="7">
    <location>
        <begin position="626"/>
        <end position="646"/>
    </location>
</feature>
<proteinExistence type="inferred from homology"/>
<protein>
    <submittedName>
        <fullName evidence="9">Protein translocase subunit</fullName>
    </submittedName>
</protein>
<dbReference type="GO" id="GO:0030150">
    <property type="term" value="P:protein import into mitochondrial matrix"/>
    <property type="evidence" value="ECO:0007669"/>
    <property type="project" value="TreeGrafter"/>
</dbReference>
<dbReference type="Gene3D" id="3.10.450.240">
    <property type="match status" value="1"/>
</dbReference>
<evidence type="ECO:0000256" key="5">
    <source>
        <dbReference type="ARBA" id="ARBA00023128"/>
    </source>
</evidence>
<reference evidence="9" key="1">
    <citation type="journal article" date="2023" name="PhytoFront">
        <title>Draft Genome Resources of Seven Strains of Tilletia horrida, Causal Agent of Kernel Smut of Rice.</title>
        <authorList>
            <person name="Khanal S."/>
            <person name="Antony Babu S."/>
            <person name="Zhou X.G."/>
        </authorList>
    </citation>
    <scope>NUCLEOTIDE SEQUENCE</scope>
    <source>
        <strain evidence="9">TX6</strain>
    </source>
</reference>
<comment type="similarity">
    <text evidence="2">Belongs to the Tim44 family.</text>
</comment>
<keyword evidence="10" id="KW-1185">Reference proteome</keyword>
<feature type="compositionally biased region" description="Low complexity" evidence="7">
    <location>
        <begin position="1"/>
        <end position="41"/>
    </location>
</feature>
<dbReference type="SMART" id="SM00978">
    <property type="entry name" value="Tim44"/>
    <property type="match status" value="1"/>
</dbReference>
<evidence type="ECO:0000259" key="8">
    <source>
        <dbReference type="SMART" id="SM00978"/>
    </source>
</evidence>
<keyword evidence="3" id="KW-0999">Mitochondrion inner membrane</keyword>
<dbReference type="Proteomes" id="UP001176517">
    <property type="component" value="Unassembled WGS sequence"/>
</dbReference>
<evidence type="ECO:0000313" key="10">
    <source>
        <dbReference type="Proteomes" id="UP001176517"/>
    </source>
</evidence>
<evidence type="ECO:0000256" key="4">
    <source>
        <dbReference type="ARBA" id="ARBA00022946"/>
    </source>
</evidence>
<sequence length="717" mass="77256">MASRSVAAAAGRRLVVGRQSPVVAAAGVSRSSSSSASTSWAGPLAARTYSSSPRTPRLHSAAALRASQLHLNTRHFASSSTSQQQSSQQQQQNSQDQSQSDSKDDKGNADDKGKQKKSGGGGGGGDGIIRSPFQAFVDTLRTELQKSREMQEGMTALQGEVGKAQDSETMRKARDTYERMMLRVSLQENPRLRAAAERLRKDGGKVSEAVAATLKQMEESELIKGLSNTSVWLARQLADSTAPIRQTEAYRTLSETILEALDDGGSSIRIYATKDEDVKALRARKRNLRLAKIGRSPPAVEDVEDEKYWAERDRIKAIRKAEEEAAEIRAAAEAAAAAETEEAGEQPTESQTPSDASPSSEPSPSASTSPSAKESEPQEPLEKAPPPPPPSGFALQDPLVARVNPQAGTGLVAVAGSASDDTPSVWSRFKSVLPFNIDAAKERYEESENPVVERIRWMGDGIKSFLFDENETAAAIRLLRRIEPSFTMDKFQRQLREYIAPEIVDAMHSANRTLLKQWCTERTYSVVFSQIEPILKEPGAAMHGNLLDIRSVDVVQGKLLDSPEAIETNGQVPVIVVRWETTELLYFTSSNPKRIAEHEAAEQAKLKARKARASAAKDGAKDEAPASSSESTASKSASASSSAKTVVSSEAAAGKNAETAEGTASTPKSVVIAGSKDRAESCVYVAVLGRNDKDTDNVITGGWKLMELIRRGEAAYL</sequence>
<gene>
    <name evidence="9" type="primary">TIM44</name>
    <name evidence="9" type="ORF">OC846_002376</name>
</gene>
<dbReference type="InterPro" id="IPR032710">
    <property type="entry name" value="NTF2-like_dom_sf"/>
</dbReference>
<evidence type="ECO:0000256" key="7">
    <source>
        <dbReference type="SAM" id="MobiDB-lite"/>
    </source>
</evidence>
<keyword evidence="6" id="KW-0472">Membrane</keyword>
<evidence type="ECO:0000313" key="9">
    <source>
        <dbReference type="EMBL" id="KAK0553719.1"/>
    </source>
</evidence>
<dbReference type="Pfam" id="PF04280">
    <property type="entry name" value="Tim44"/>
    <property type="match status" value="1"/>
</dbReference>
<feature type="region of interest" description="Disordered" evidence="7">
    <location>
        <begin position="600"/>
        <end position="646"/>
    </location>
</feature>
<feature type="region of interest" description="Disordered" evidence="7">
    <location>
        <begin position="329"/>
        <end position="396"/>
    </location>
</feature>
<comment type="caution">
    <text evidence="9">The sequence shown here is derived from an EMBL/GenBank/DDBJ whole genome shotgun (WGS) entry which is preliminary data.</text>
</comment>
<dbReference type="GO" id="GO:0005743">
    <property type="term" value="C:mitochondrial inner membrane"/>
    <property type="evidence" value="ECO:0007669"/>
    <property type="project" value="UniProtKB-SubCell"/>
</dbReference>
<dbReference type="InterPro" id="IPR039544">
    <property type="entry name" value="Tim44-like"/>
</dbReference>
<feature type="compositionally biased region" description="Low complexity" evidence="7">
    <location>
        <begin position="353"/>
        <end position="372"/>
    </location>
</feature>
<feature type="compositionally biased region" description="Gly residues" evidence="7">
    <location>
        <begin position="118"/>
        <end position="127"/>
    </location>
</feature>
<comment type="subcellular location">
    <subcellularLocation>
        <location evidence="1">Mitochondrion inner membrane</location>
    </subcellularLocation>
</comment>
<feature type="compositionally biased region" description="Basic and acidic residues" evidence="7">
    <location>
        <begin position="101"/>
        <end position="113"/>
    </location>
</feature>
<dbReference type="SUPFAM" id="SSF54427">
    <property type="entry name" value="NTF2-like"/>
    <property type="match status" value="1"/>
</dbReference>
<feature type="compositionally biased region" description="Low complexity" evidence="7">
    <location>
        <begin position="78"/>
        <end position="100"/>
    </location>
</feature>
<feature type="compositionally biased region" description="Basic and acidic residues" evidence="7">
    <location>
        <begin position="373"/>
        <end position="382"/>
    </location>
</feature>
<feature type="region of interest" description="Disordered" evidence="7">
    <location>
        <begin position="1"/>
        <end position="130"/>
    </location>
</feature>
<feature type="domain" description="Tim44-like" evidence="8">
    <location>
        <begin position="472"/>
        <end position="710"/>
    </location>
</feature>
<dbReference type="EMBL" id="JAPDMZ010000046">
    <property type="protein sequence ID" value="KAK0553719.1"/>
    <property type="molecule type" value="Genomic_DNA"/>
</dbReference>
<dbReference type="PANTHER" id="PTHR10721:SF1">
    <property type="entry name" value="MITOCHONDRIAL IMPORT INNER MEMBRANE TRANSLOCASE SUBUNIT TIM44"/>
    <property type="match status" value="1"/>
</dbReference>
<evidence type="ECO:0000256" key="6">
    <source>
        <dbReference type="ARBA" id="ARBA00023136"/>
    </source>
</evidence>
<dbReference type="PANTHER" id="PTHR10721">
    <property type="entry name" value="MITOCHONDRIAL IMPORT INNER MEMBRANE TRANSLOCASE SUBUNIT TIM44"/>
    <property type="match status" value="1"/>
</dbReference>
<organism evidence="9 10">
    <name type="scientific">Tilletia horrida</name>
    <dbReference type="NCBI Taxonomy" id="155126"/>
    <lineage>
        <taxon>Eukaryota</taxon>
        <taxon>Fungi</taxon>
        <taxon>Dikarya</taxon>
        <taxon>Basidiomycota</taxon>
        <taxon>Ustilaginomycotina</taxon>
        <taxon>Exobasidiomycetes</taxon>
        <taxon>Tilletiales</taxon>
        <taxon>Tilletiaceae</taxon>
        <taxon>Tilletia</taxon>
    </lineage>
</organism>
<name>A0AAN6GTQ9_9BASI</name>
<accession>A0AAN6GTQ9</accession>
<keyword evidence="4" id="KW-0809">Transit peptide</keyword>
<feature type="compositionally biased region" description="Low complexity" evidence="7">
    <location>
        <begin position="329"/>
        <end position="338"/>
    </location>
</feature>
<evidence type="ECO:0000256" key="2">
    <source>
        <dbReference type="ARBA" id="ARBA00009597"/>
    </source>
</evidence>
<dbReference type="AlphaFoldDB" id="A0AAN6GTQ9"/>
<dbReference type="InterPro" id="IPR007379">
    <property type="entry name" value="Tim44-like_dom"/>
</dbReference>
<evidence type="ECO:0000256" key="3">
    <source>
        <dbReference type="ARBA" id="ARBA00022792"/>
    </source>
</evidence>
<dbReference type="GO" id="GO:0051087">
    <property type="term" value="F:protein-folding chaperone binding"/>
    <property type="evidence" value="ECO:0007669"/>
    <property type="project" value="TreeGrafter"/>
</dbReference>